<protein>
    <recommendedName>
        <fullName evidence="4">RRM domain-containing protein</fullName>
    </recommendedName>
</protein>
<dbReference type="Proteomes" id="UP001418222">
    <property type="component" value="Unassembled WGS sequence"/>
</dbReference>
<sequence>MGQIILEVEELATFLLDEVDVMENGILLEKVDANTAGNPTGTGELIFADEASMQAAANVIDGQIIDGRTISAHELRLLYNPYSTRGGPTTVRSSEVKVNDSRPKSRSICEPAECMGEYGELPTHTRQVATKARYSPVPCELPRKSPDRQGGGISKTPPPSLWISL</sequence>
<dbReference type="GO" id="GO:0003676">
    <property type="term" value="F:nucleic acid binding"/>
    <property type="evidence" value="ECO:0007669"/>
    <property type="project" value="InterPro"/>
</dbReference>
<comment type="caution">
    <text evidence="2">The sequence shown here is derived from an EMBL/GenBank/DDBJ whole genome shotgun (WGS) entry which is preliminary data.</text>
</comment>
<dbReference type="InterPro" id="IPR035979">
    <property type="entry name" value="RBD_domain_sf"/>
</dbReference>
<proteinExistence type="predicted"/>
<organism evidence="2 3">
    <name type="scientific">Platanthera zijinensis</name>
    <dbReference type="NCBI Taxonomy" id="2320716"/>
    <lineage>
        <taxon>Eukaryota</taxon>
        <taxon>Viridiplantae</taxon>
        <taxon>Streptophyta</taxon>
        <taxon>Embryophyta</taxon>
        <taxon>Tracheophyta</taxon>
        <taxon>Spermatophyta</taxon>
        <taxon>Magnoliopsida</taxon>
        <taxon>Liliopsida</taxon>
        <taxon>Asparagales</taxon>
        <taxon>Orchidaceae</taxon>
        <taxon>Orchidoideae</taxon>
        <taxon>Orchideae</taxon>
        <taxon>Orchidinae</taxon>
        <taxon>Platanthera</taxon>
    </lineage>
</organism>
<evidence type="ECO:0000313" key="2">
    <source>
        <dbReference type="EMBL" id="KAK8940598.1"/>
    </source>
</evidence>
<dbReference type="SUPFAM" id="SSF54928">
    <property type="entry name" value="RNA-binding domain, RBD"/>
    <property type="match status" value="1"/>
</dbReference>
<name>A0AAP0BJ21_9ASPA</name>
<feature type="compositionally biased region" description="Pro residues" evidence="1">
    <location>
        <begin position="156"/>
        <end position="165"/>
    </location>
</feature>
<dbReference type="AlphaFoldDB" id="A0AAP0BJ21"/>
<evidence type="ECO:0000256" key="1">
    <source>
        <dbReference type="SAM" id="MobiDB-lite"/>
    </source>
</evidence>
<evidence type="ECO:0008006" key="4">
    <source>
        <dbReference type="Google" id="ProtNLM"/>
    </source>
</evidence>
<gene>
    <name evidence="2" type="ORF">KSP39_PZI010693</name>
</gene>
<feature type="region of interest" description="Disordered" evidence="1">
    <location>
        <begin position="131"/>
        <end position="165"/>
    </location>
</feature>
<accession>A0AAP0BJ21</accession>
<evidence type="ECO:0000313" key="3">
    <source>
        <dbReference type="Proteomes" id="UP001418222"/>
    </source>
</evidence>
<reference evidence="2 3" key="1">
    <citation type="journal article" date="2022" name="Nat. Plants">
        <title>Genomes of leafy and leafless Platanthera orchids illuminate the evolution of mycoheterotrophy.</title>
        <authorList>
            <person name="Li M.H."/>
            <person name="Liu K.W."/>
            <person name="Li Z."/>
            <person name="Lu H.C."/>
            <person name="Ye Q.L."/>
            <person name="Zhang D."/>
            <person name="Wang J.Y."/>
            <person name="Li Y.F."/>
            <person name="Zhong Z.M."/>
            <person name="Liu X."/>
            <person name="Yu X."/>
            <person name="Liu D.K."/>
            <person name="Tu X.D."/>
            <person name="Liu B."/>
            <person name="Hao Y."/>
            <person name="Liao X.Y."/>
            <person name="Jiang Y.T."/>
            <person name="Sun W.H."/>
            <person name="Chen J."/>
            <person name="Chen Y.Q."/>
            <person name="Ai Y."/>
            <person name="Zhai J.W."/>
            <person name="Wu S.S."/>
            <person name="Zhou Z."/>
            <person name="Hsiao Y.Y."/>
            <person name="Wu W.L."/>
            <person name="Chen Y.Y."/>
            <person name="Lin Y.F."/>
            <person name="Hsu J.L."/>
            <person name="Li C.Y."/>
            <person name="Wang Z.W."/>
            <person name="Zhao X."/>
            <person name="Zhong W.Y."/>
            <person name="Ma X.K."/>
            <person name="Ma L."/>
            <person name="Huang J."/>
            <person name="Chen G.Z."/>
            <person name="Huang M.Z."/>
            <person name="Huang L."/>
            <person name="Peng D.H."/>
            <person name="Luo Y.B."/>
            <person name="Zou S.Q."/>
            <person name="Chen S.P."/>
            <person name="Lan S."/>
            <person name="Tsai W.C."/>
            <person name="Van de Peer Y."/>
            <person name="Liu Z.J."/>
        </authorList>
    </citation>
    <scope>NUCLEOTIDE SEQUENCE [LARGE SCALE GENOMIC DNA]</scope>
    <source>
        <strain evidence="2">Lor287</strain>
    </source>
</reference>
<keyword evidence="3" id="KW-1185">Reference proteome</keyword>
<dbReference type="EMBL" id="JBBWWQ010000008">
    <property type="protein sequence ID" value="KAK8940598.1"/>
    <property type="molecule type" value="Genomic_DNA"/>
</dbReference>